<dbReference type="Gene3D" id="3.30.530.20">
    <property type="match status" value="1"/>
</dbReference>
<comment type="similarity">
    <text evidence="1">Belongs to the AHA1 family.</text>
</comment>
<evidence type="ECO:0000256" key="1">
    <source>
        <dbReference type="ARBA" id="ARBA00006817"/>
    </source>
</evidence>
<organism evidence="3 4">
    <name type="scientific">Pseudoxanthomonas sacheonensis</name>
    <dbReference type="NCBI Taxonomy" id="443615"/>
    <lineage>
        <taxon>Bacteria</taxon>
        <taxon>Pseudomonadati</taxon>
        <taxon>Pseudomonadota</taxon>
        <taxon>Gammaproteobacteria</taxon>
        <taxon>Lysobacterales</taxon>
        <taxon>Lysobacteraceae</taxon>
        <taxon>Pseudoxanthomonas</taxon>
    </lineage>
</organism>
<dbReference type="Pfam" id="PF08327">
    <property type="entry name" value="AHSA1"/>
    <property type="match status" value="1"/>
</dbReference>
<sequence length="165" mass="18233">MNDTASKDAGLKPDTQEIVVDEVFPHAPETIWKTLTSGELIGRWMMAPTGFEPVAGNRFTFQTTPAGAWDGVIRCQVLEAVPNERLVYAWKGGHEENIGYGSPLDTVVTLTLSRVENGTRLRLVHSGFVVPKNDTAFKNMSEGWPKVFKNLEAVVAERDPSKPLH</sequence>
<proteinExistence type="inferred from homology"/>
<evidence type="ECO:0000313" key="3">
    <source>
        <dbReference type="EMBL" id="MDR6840705.1"/>
    </source>
</evidence>
<accession>A0ABU1RQX9</accession>
<dbReference type="EMBL" id="JAVDTT010000001">
    <property type="protein sequence ID" value="MDR6840705.1"/>
    <property type="molecule type" value="Genomic_DNA"/>
</dbReference>
<dbReference type="InterPro" id="IPR013538">
    <property type="entry name" value="ASHA1/2-like_C"/>
</dbReference>
<gene>
    <name evidence="3" type="ORF">J2W94_000969</name>
</gene>
<dbReference type="Proteomes" id="UP001254759">
    <property type="component" value="Unassembled WGS sequence"/>
</dbReference>
<dbReference type="CDD" id="cd07814">
    <property type="entry name" value="SRPBCC_CalC_Aha1-like"/>
    <property type="match status" value="1"/>
</dbReference>
<comment type="caution">
    <text evidence="3">The sequence shown here is derived from an EMBL/GenBank/DDBJ whole genome shotgun (WGS) entry which is preliminary data.</text>
</comment>
<protein>
    <submittedName>
        <fullName evidence="3">Uncharacterized protein YndB with AHSA1/START domain</fullName>
    </submittedName>
</protein>
<keyword evidence="4" id="KW-1185">Reference proteome</keyword>
<dbReference type="InterPro" id="IPR023393">
    <property type="entry name" value="START-like_dom_sf"/>
</dbReference>
<dbReference type="SUPFAM" id="SSF55961">
    <property type="entry name" value="Bet v1-like"/>
    <property type="match status" value="1"/>
</dbReference>
<evidence type="ECO:0000313" key="4">
    <source>
        <dbReference type="Proteomes" id="UP001254759"/>
    </source>
</evidence>
<name>A0ABU1RQX9_9GAMM</name>
<feature type="domain" description="Activator of Hsp90 ATPase homologue 1/2-like C-terminal" evidence="2">
    <location>
        <begin position="27"/>
        <end position="155"/>
    </location>
</feature>
<reference evidence="3 4" key="1">
    <citation type="submission" date="2023-07" db="EMBL/GenBank/DDBJ databases">
        <title>Sorghum-associated microbial communities from plants grown in Nebraska, USA.</title>
        <authorList>
            <person name="Schachtman D."/>
        </authorList>
    </citation>
    <scope>NUCLEOTIDE SEQUENCE [LARGE SCALE GENOMIC DNA]</scope>
    <source>
        <strain evidence="3 4">BE107</strain>
    </source>
</reference>
<evidence type="ECO:0000259" key="2">
    <source>
        <dbReference type="Pfam" id="PF08327"/>
    </source>
</evidence>
<dbReference type="RefSeq" id="WP_310090703.1">
    <property type="nucleotide sequence ID" value="NZ_JAVDTT010000001.1"/>
</dbReference>